<comment type="caution">
    <text evidence="3">The sequence shown here is derived from an EMBL/GenBank/DDBJ whole genome shotgun (WGS) entry which is preliminary data.</text>
</comment>
<evidence type="ECO:0000313" key="4">
    <source>
        <dbReference type="Proteomes" id="UP000249169"/>
    </source>
</evidence>
<accession>A0A328CBD7</accession>
<feature type="transmembrane region" description="Helical" evidence="1">
    <location>
        <begin position="12"/>
        <end position="30"/>
    </location>
</feature>
<keyword evidence="4" id="KW-1185">Reference proteome</keyword>
<proteinExistence type="predicted"/>
<gene>
    <name evidence="3" type="ORF">DL240_02840</name>
</gene>
<feature type="domain" description="DUF7079" evidence="2">
    <location>
        <begin position="75"/>
        <end position="158"/>
    </location>
</feature>
<dbReference type="EMBL" id="QHKO01000001">
    <property type="protein sequence ID" value="RAL25164.1"/>
    <property type="molecule type" value="Genomic_DNA"/>
</dbReference>
<sequence length="185" mass="20757">MEPSPTTTMGKCLVGWAARLALVALIVWFVKERPPEALTSTLVATSVCVPLVIGLLPGVWRRRADAPPAPAGDLERRRKVWDVLSELYLDTELVERDYARIAAILAESGYNACQIEEILYREVHPVLRTNLMSVAGVWAGFDLEWLEAQILRRRRRHSDFAIIPAKSLVRGSWAIIEAQLQNTLS</sequence>
<dbReference type="Pfam" id="PF23296">
    <property type="entry name" value="DUF7079"/>
    <property type="match status" value="1"/>
</dbReference>
<evidence type="ECO:0000256" key="1">
    <source>
        <dbReference type="SAM" id="Phobius"/>
    </source>
</evidence>
<organism evidence="3 4">
    <name type="scientific">Lujinxingia litoralis</name>
    <dbReference type="NCBI Taxonomy" id="2211119"/>
    <lineage>
        <taxon>Bacteria</taxon>
        <taxon>Deltaproteobacteria</taxon>
        <taxon>Bradymonadales</taxon>
        <taxon>Lujinxingiaceae</taxon>
        <taxon>Lujinxingia</taxon>
    </lineage>
</organism>
<evidence type="ECO:0000259" key="2">
    <source>
        <dbReference type="Pfam" id="PF23296"/>
    </source>
</evidence>
<dbReference type="Proteomes" id="UP000249169">
    <property type="component" value="Unassembled WGS sequence"/>
</dbReference>
<keyword evidence="1" id="KW-0472">Membrane</keyword>
<protein>
    <recommendedName>
        <fullName evidence="2">DUF7079 domain-containing protein</fullName>
    </recommendedName>
</protein>
<reference evidence="3 4" key="1">
    <citation type="submission" date="2018-05" db="EMBL/GenBank/DDBJ databases">
        <title>Lujinxingia marina gen. nov. sp. nov., a new facultative anaerobic member of the class Deltaproteobacteria, and proposal of Lujinxingaceae fam. nov.</title>
        <authorList>
            <person name="Li C.-M."/>
        </authorList>
    </citation>
    <scope>NUCLEOTIDE SEQUENCE [LARGE SCALE GENOMIC DNA]</scope>
    <source>
        <strain evidence="3 4">B210</strain>
    </source>
</reference>
<evidence type="ECO:0000313" key="3">
    <source>
        <dbReference type="EMBL" id="RAL25164.1"/>
    </source>
</evidence>
<dbReference type="InterPro" id="IPR055507">
    <property type="entry name" value="DUF7079"/>
</dbReference>
<name>A0A328CBD7_9DELT</name>
<dbReference type="AlphaFoldDB" id="A0A328CBD7"/>
<keyword evidence="1" id="KW-1133">Transmembrane helix</keyword>
<feature type="transmembrane region" description="Helical" evidence="1">
    <location>
        <begin position="42"/>
        <end position="60"/>
    </location>
</feature>
<keyword evidence="1" id="KW-0812">Transmembrane</keyword>